<sequence length="477" mass="52790">MLTKAATGATITVCLALLVQARHWEKKALATQVQKRQSKDEATIAELREHLSTLKAQLHSANTQNHTLTEEYEARSLSTQESIDTLSEDLLSAREEVVQHNATIAGLKEARAEDETTIADLRQQLSTLETQLLSTSAQNHTLTEENEKYGADTLSKQKSIDTLSEDLSSAREEVAQHNATITDLKKLQAKDEKTIDDLMQQLSTLRARLLSANDENLVLMEEKQEYEASSHSMQESIDTLSEDLSSARVAQHNATFTALMESQAEDESTIAGLREQLSTLETQLLSTNDENCALTKENEENEAIFHSMKESIDTLSEDLLSARGKIARRNATITELEEGQAEDKTTIADLRQRLSTSKVRLLSMNDENRALVEDNKRYKADSLFMQESINALSEDLLSARQKLAQHNATITDLKAAQAKSEAKNGQLRDKLVEVSIQNISMSNQLGGGEHLEVRRPSTESGAKGKSRGVSEGSSHAF</sequence>
<name>A0A4Q2DCV3_9AGAR</name>
<dbReference type="STRING" id="2316362.A0A4Q2DCV3"/>
<accession>A0A4Q2DCV3</accession>
<dbReference type="Gene3D" id="1.10.287.1490">
    <property type="match status" value="1"/>
</dbReference>
<feature type="coiled-coil region" evidence="1">
    <location>
        <begin position="389"/>
        <end position="416"/>
    </location>
</feature>
<evidence type="ECO:0000313" key="4">
    <source>
        <dbReference type="EMBL" id="RXW16852.1"/>
    </source>
</evidence>
<comment type="caution">
    <text evidence="4">The sequence shown here is derived from an EMBL/GenBank/DDBJ whole genome shotgun (WGS) entry which is preliminary data.</text>
</comment>
<gene>
    <name evidence="4" type="ORF">EST38_g9000</name>
</gene>
<dbReference type="EMBL" id="SDEE01000395">
    <property type="protein sequence ID" value="RXW16852.1"/>
    <property type="molecule type" value="Genomic_DNA"/>
</dbReference>
<organism evidence="4 5">
    <name type="scientific">Candolleomyces aberdarensis</name>
    <dbReference type="NCBI Taxonomy" id="2316362"/>
    <lineage>
        <taxon>Eukaryota</taxon>
        <taxon>Fungi</taxon>
        <taxon>Dikarya</taxon>
        <taxon>Basidiomycota</taxon>
        <taxon>Agaricomycotina</taxon>
        <taxon>Agaricomycetes</taxon>
        <taxon>Agaricomycetidae</taxon>
        <taxon>Agaricales</taxon>
        <taxon>Agaricineae</taxon>
        <taxon>Psathyrellaceae</taxon>
        <taxon>Candolleomyces</taxon>
    </lineage>
</organism>
<feature type="region of interest" description="Disordered" evidence="2">
    <location>
        <begin position="443"/>
        <end position="477"/>
    </location>
</feature>
<dbReference type="Proteomes" id="UP000290288">
    <property type="component" value="Unassembled WGS sequence"/>
</dbReference>
<feature type="coiled-coil region" evidence="1">
    <location>
        <begin position="44"/>
        <end position="71"/>
    </location>
</feature>
<evidence type="ECO:0000256" key="3">
    <source>
        <dbReference type="SAM" id="SignalP"/>
    </source>
</evidence>
<dbReference type="AlphaFoldDB" id="A0A4Q2DCV3"/>
<keyword evidence="3" id="KW-0732">Signal</keyword>
<reference evidence="4 5" key="1">
    <citation type="submission" date="2019-01" db="EMBL/GenBank/DDBJ databases">
        <title>Draft genome sequence of Psathyrella aberdarensis IHI B618.</title>
        <authorList>
            <person name="Buettner E."/>
            <person name="Kellner H."/>
        </authorList>
    </citation>
    <scope>NUCLEOTIDE SEQUENCE [LARGE SCALE GENOMIC DNA]</scope>
    <source>
        <strain evidence="4 5">IHI B618</strain>
    </source>
</reference>
<evidence type="ECO:0000313" key="5">
    <source>
        <dbReference type="Proteomes" id="UP000290288"/>
    </source>
</evidence>
<proteinExistence type="predicted"/>
<feature type="chain" id="PRO_5020587693" evidence="3">
    <location>
        <begin position="22"/>
        <end position="477"/>
    </location>
</feature>
<evidence type="ECO:0000256" key="2">
    <source>
        <dbReference type="SAM" id="MobiDB-lite"/>
    </source>
</evidence>
<feature type="coiled-coil region" evidence="1">
    <location>
        <begin position="104"/>
        <end position="215"/>
    </location>
</feature>
<feature type="signal peptide" evidence="3">
    <location>
        <begin position="1"/>
        <end position="21"/>
    </location>
</feature>
<evidence type="ECO:0000256" key="1">
    <source>
        <dbReference type="SAM" id="Coils"/>
    </source>
</evidence>
<keyword evidence="5" id="KW-1185">Reference proteome</keyword>
<protein>
    <submittedName>
        <fullName evidence="4">Uncharacterized protein</fullName>
    </submittedName>
</protein>
<keyword evidence="1" id="KW-0175">Coiled coil</keyword>
<dbReference type="OrthoDB" id="10479978at2759"/>